<evidence type="ECO:0000256" key="6">
    <source>
        <dbReference type="ARBA" id="ARBA00022741"/>
    </source>
</evidence>
<reference evidence="12 14" key="1">
    <citation type="submission" date="2016-03" db="EMBL/GenBank/DDBJ databases">
        <title>Complete genome of Aminobacter aminovorans KCTC 2477.</title>
        <authorList>
            <person name="Kim K.M."/>
        </authorList>
    </citation>
    <scope>NUCLEOTIDE SEQUENCE [LARGE SCALE GENOMIC DNA]</scope>
    <source>
        <strain evidence="12 14">KCTC 2477</strain>
    </source>
</reference>
<evidence type="ECO:0000256" key="11">
    <source>
        <dbReference type="ARBA" id="ARBA00067136"/>
    </source>
</evidence>
<keyword evidence="6" id="KW-0547">Nucleotide-binding</keyword>
<evidence type="ECO:0000256" key="4">
    <source>
        <dbReference type="ARBA" id="ARBA00022630"/>
    </source>
</evidence>
<sequence length="362" mass="38196">MWPDRRILDLLGLELPIFQAPMAGPVDSEMVIAVSEAGGLGGLPCALMTPEKARTELGIIRQRTSKPINVNFFCHKQPEDDLAREAAWKQRLAPYYLELGLDPTAPAPRSARAPFDETFCDIVEEFRPEVASFHFGLPDAALLDRVKATGAKVLSSATTADEAVWLEARGCDAIIAQGAEAGGHRGIFLTDDVANQPGTFALVPQVVDAVKLPVIATGGISDARGIVAAFALGASAVQVGTAYLFCPEAKVAAPHKAALKAAKDDHTALTNLFTGRPARGIVNRIMREVGPLSEDAPAFPLAGGALAPLRAASEPKGSGDFMSLWSGQAARLGRDMPAADLTRALAAETQALLSRFGRQPMA</sequence>
<dbReference type="Proteomes" id="UP000075755">
    <property type="component" value="Chromosome"/>
</dbReference>
<dbReference type="InterPro" id="IPR013785">
    <property type="entry name" value="Aldolase_TIM"/>
</dbReference>
<organism evidence="12 14">
    <name type="scientific">Aminobacter aminovorans</name>
    <name type="common">Chelatobacter heintzii</name>
    <dbReference type="NCBI Taxonomy" id="83263"/>
    <lineage>
        <taxon>Bacteria</taxon>
        <taxon>Pseudomonadati</taxon>
        <taxon>Pseudomonadota</taxon>
        <taxon>Alphaproteobacteria</taxon>
        <taxon>Hyphomicrobiales</taxon>
        <taxon>Phyllobacteriaceae</taxon>
        <taxon>Aminobacter</taxon>
    </lineage>
</organism>
<proteinExistence type="inferred from homology"/>
<comment type="similarity">
    <text evidence="2">Belongs to the nitronate monooxygenase family. NMO class I subfamily.</text>
</comment>
<reference evidence="13 15" key="2">
    <citation type="submission" date="2020-08" db="EMBL/GenBank/DDBJ databases">
        <title>Genomic Encyclopedia of Type Strains, Phase IV (KMG-IV): sequencing the most valuable type-strain genomes for metagenomic binning, comparative biology and taxonomic classification.</title>
        <authorList>
            <person name="Goeker M."/>
        </authorList>
    </citation>
    <scope>NUCLEOTIDE SEQUENCE [LARGE SCALE GENOMIC DNA]</scope>
    <source>
        <strain evidence="13 15">DSM 10368</strain>
    </source>
</reference>
<dbReference type="FunFam" id="3.20.20.70:FF:000154">
    <property type="entry name" value="Probable nitronate monooxygenase"/>
    <property type="match status" value="1"/>
</dbReference>
<dbReference type="AlphaFoldDB" id="A0AAC9AS78"/>
<gene>
    <name evidence="12" type="ORF">AA2016_4149</name>
    <name evidence="13" type="ORF">FHS67_004839</name>
</gene>
<evidence type="ECO:0000313" key="14">
    <source>
        <dbReference type="Proteomes" id="UP000075755"/>
    </source>
</evidence>
<keyword evidence="8 13" id="KW-0503">Monooxygenase</keyword>
<evidence type="ECO:0000313" key="12">
    <source>
        <dbReference type="EMBL" id="AMS43066.1"/>
    </source>
</evidence>
<evidence type="ECO:0000313" key="13">
    <source>
        <dbReference type="EMBL" id="MBB3708499.1"/>
    </source>
</evidence>
<keyword evidence="3" id="KW-0216">Detoxification</keyword>
<comment type="cofactor">
    <cofactor evidence="1">
        <name>FMN</name>
        <dbReference type="ChEBI" id="CHEBI:58210"/>
    </cofactor>
</comment>
<dbReference type="GO" id="GO:0018580">
    <property type="term" value="F:nitronate monooxygenase activity"/>
    <property type="evidence" value="ECO:0007669"/>
    <property type="project" value="InterPro"/>
</dbReference>
<dbReference type="Gene3D" id="3.20.20.70">
    <property type="entry name" value="Aldolase class I"/>
    <property type="match status" value="1"/>
</dbReference>
<dbReference type="SUPFAM" id="SSF51412">
    <property type="entry name" value="Inosine monophosphate dehydrogenase (IMPDH)"/>
    <property type="match status" value="1"/>
</dbReference>
<evidence type="ECO:0000256" key="8">
    <source>
        <dbReference type="ARBA" id="ARBA00023033"/>
    </source>
</evidence>
<dbReference type="KEGG" id="aak:AA2016_4149"/>
<keyword evidence="4" id="KW-0285">Flavoprotein</keyword>
<keyword evidence="7 13" id="KW-0560">Oxidoreductase</keyword>
<evidence type="ECO:0000256" key="10">
    <source>
        <dbReference type="ARBA" id="ARBA00049401"/>
    </source>
</evidence>
<dbReference type="Proteomes" id="UP000577697">
    <property type="component" value="Unassembled WGS sequence"/>
</dbReference>
<comment type="catalytic activity">
    <reaction evidence="10">
        <text>3 propionate 3-nitronate + 3 O2 + H2O = 3 3-oxopropanoate + 2 nitrate + nitrite + H2O2 + 3 H(+)</text>
        <dbReference type="Rhea" id="RHEA:57332"/>
        <dbReference type="ChEBI" id="CHEBI:15377"/>
        <dbReference type="ChEBI" id="CHEBI:15378"/>
        <dbReference type="ChEBI" id="CHEBI:15379"/>
        <dbReference type="ChEBI" id="CHEBI:16240"/>
        <dbReference type="ChEBI" id="CHEBI:16301"/>
        <dbReference type="ChEBI" id="CHEBI:17632"/>
        <dbReference type="ChEBI" id="CHEBI:33190"/>
        <dbReference type="ChEBI" id="CHEBI:136067"/>
    </reaction>
</comment>
<evidence type="ECO:0000313" key="15">
    <source>
        <dbReference type="Proteomes" id="UP000577697"/>
    </source>
</evidence>
<accession>A0AAC9AS78</accession>
<dbReference type="PANTHER" id="PTHR42747:SF3">
    <property type="entry name" value="NITRONATE MONOOXYGENASE-RELATED"/>
    <property type="match status" value="1"/>
</dbReference>
<dbReference type="PANTHER" id="PTHR42747">
    <property type="entry name" value="NITRONATE MONOOXYGENASE-RELATED"/>
    <property type="match status" value="1"/>
</dbReference>
<dbReference type="RefSeq" id="WP_067963221.1">
    <property type="nucleotide sequence ID" value="NZ_CP015005.1"/>
</dbReference>
<evidence type="ECO:0000256" key="2">
    <source>
        <dbReference type="ARBA" id="ARBA00009881"/>
    </source>
</evidence>
<dbReference type="InterPro" id="IPR004136">
    <property type="entry name" value="NMO"/>
</dbReference>
<dbReference type="GO" id="GO:0009636">
    <property type="term" value="P:response to toxic substance"/>
    <property type="evidence" value="ECO:0007669"/>
    <property type="project" value="UniProtKB-KW"/>
</dbReference>
<name>A0AAC9AS78_AMIAI</name>
<dbReference type="GO" id="GO:0051213">
    <property type="term" value="F:dioxygenase activity"/>
    <property type="evidence" value="ECO:0007669"/>
    <property type="project" value="UniProtKB-KW"/>
</dbReference>
<evidence type="ECO:0000256" key="7">
    <source>
        <dbReference type="ARBA" id="ARBA00023002"/>
    </source>
</evidence>
<evidence type="ECO:0000256" key="5">
    <source>
        <dbReference type="ARBA" id="ARBA00022643"/>
    </source>
</evidence>
<protein>
    <recommendedName>
        <fullName evidence="11">Nitronate monooxygenase</fullName>
    </recommendedName>
    <alternativeName>
        <fullName evidence="9">Propionate 3-nitronate monooxygenase</fullName>
    </alternativeName>
</protein>
<evidence type="ECO:0000256" key="9">
    <source>
        <dbReference type="ARBA" id="ARBA00031155"/>
    </source>
</evidence>
<keyword evidence="12" id="KW-0223">Dioxygenase</keyword>
<dbReference type="EMBL" id="CP015005">
    <property type="protein sequence ID" value="AMS43066.1"/>
    <property type="molecule type" value="Genomic_DNA"/>
</dbReference>
<dbReference type="CDD" id="cd04730">
    <property type="entry name" value="NPD_like"/>
    <property type="match status" value="1"/>
</dbReference>
<dbReference type="EMBL" id="JACICB010000020">
    <property type="protein sequence ID" value="MBB3708499.1"/>
    <property type="molecule type" value="Genomic_DNA"/>
</dbReference>
<dbReference type="Pfam" id="PF03060">
    <property type="entry name" value="NMO"/>
    <property type="match status" value="1"/>
</dbReference>
<evidence type="ECO:0000256" key="1">
    <source>
        <dbReference type="ARBA" id="ARBA00001917"/>
    </source>
</evidence>
<keyword evidence="15" id="KW-1185">Reference proteome</keyword>
<dbReference type="GO" id="GO:0000166">
    <property type="term" value="F:nucleotide binding"/>
    <property type="evidence" value="ECO:0007669"/>
    <property type="project" value="UniProtKB-KW"/>
</dbReference>
<evidence type="ECO:0000256" key="3">
    <source>
        <dbReference type="ARBA" id="ARBA00022575"/>
    </source>
</evidence>
<keyword evidence="5" id="KW-0288">FMN</keyword>